<protein>
    <submittedName>
        <fullName evidence="2">Uncharacterized protein</fullName>
    </submittedName>
</protein>
<keyword evidence="3" id="KW-1185">Reference proteome</keyword>
<dbReference type="AlphaFoldDB" id="A0A9W7FVN5"/>
<name>A0A9W7FVN5_9STRA</name>
<organism evidence="2 3">
    <name type="scientific">Triparma laevis f. longispina</name>
    <dbReference type="NCBI Taxonomy" id="1714387"/>
    <lineage>
        <taxon>Eukaryota</taxon>
        <taxon>Sar</taxon>
        <taxon>Stramenopiles</taxon>
        <taxon>Ochrophyta</taxon>
        <taxon>Bolidophyceae</taxon>
        <taxon>Parmales</taxon>
        <taxon>Triparmaceae</taxon>
        <taxon>Triparma</taxon>
    </lineage>
</organism>
<evidence type="ECO:0000313" key="2">
    <source>
        <dbReference type="EMBL" id="GMI18761.1"/>
    </source>
</evidence>
<dbReference type="OrthoDB" id="38728at2759"/>
<dbReference type="EMBL" id="BRXW01000345">
    <property type="protein sequence ID" value="GMI18761.1"/>
    <property type="molecule type" value="Genomic_DNA"/>
</dbReference>
<proteinExistence type="predicted"/>
<evidence type="ECO:0000256" key="1">
    <source>
        <dbReference type="SAM" id="MobiDB-lite"/>
    </source>
</evidence>
<reference evidence="3" key="1">
    <citation type="journal article" date="2023" name="Commun. Biol.">
        <title>Genome analysis of Parmales, the sister group of diatoms, reveals the evolutionary specialization of diatoms from phago-mixotrophs to photoautotrophs.</title>
        <authorList>
            <person name="Ban H."/>
            <person name="Sato S."/>
            <person name="Yoshikawa S."/>
            <person name="Yamada K."/>
            <person name="Nakamura Y."/>
            <person name="Ichinomiya M."/>
            <person name="Sato N."/>
            <person name="Blanc-Mathieu R."/>
            <person name="Endo H."/>
            <person name="Kuwata A."/>
            <person name="Ogata H."/>
        </authorList>
    </citation>
    <scope>NUCLEOTIDE SEQUENCE [LARGE SCALE GENOMIC DNA]</scope>
    <source>
        <strain evidence="3">NIES 3700</strain>
    </source>
</reference>
<feature type="region of interest" description="Disordered" evidence="1">
    <location>
        <begin position="404"/>
        <end position="425"/>
    </location>
</feature>
<dbReference type="Proteomes" id="UP001165122">
    <property type="component" value="Unassembled WGS sequence"/>
</dbReference>
<sequence length="536" mass="58925">MKFQQSALVLALSFSIASSFTFLLPKPAHLPASALRPSRNPSSPSPTSTYLFGILDEVNDDSLFSLGGKTETTSSGAPVVSDKSQAFEIFLAELVFSTQDIRVDIMDNIEKAEDPEFREWLKEKSETSTDVDEREAMRSLSETIEETVRMIALGKQQEEREKQQQEETIAAEGAKLDAQAEAGRSMSDSDVIRKASKVDTAGIDAAVASDVKKKTFMESDITPEIRQSYQPLMKKLLPPYKPGETVDMVVKKNYEMVDAQLIKCLVDKRGDGEGSEEVLAAISTIQETKVAAATESLKKVLGAGDPGRMEGEIIKLARDGGVDESFLLLLEANINQAMDAGATEVAAVMNRLKTKAEQEKDKQQTAPEIQLLRKLMRTEESKAREALLEDAFTPREKLLVKGTTENAEKALTGEAPEEEKAMPDVPPPDFINACKAVMLNFGNVASDNEDIMVKIKTIAAEAEIVATRIYGKGMSPEEQQDRAWKEESTSIFDLERMELDAMSRGEQAPWAADSNQDEDMLAPMFDKEGKMRIGGS</sequence>
<evidence type="ECO:0000313" key="3">
    <source>
        <dbReference type="Proteomes" id="UP001165122"/>
    </source>
</evidence>
<gene>
    <name evidence="2" type="ORF">TrLO_g14383</name>
</gene>
<accession>A0A9W7FVN5</accession>
<comment type="caution">
    <text evidence="2">The sequence shown here is derived from an EMBL/GenBank/DDBJ whole genome shotgun (WGS) entry which is preliminary data.</text>
</comment>